<feature type="chain" id="PRO_5042128828" description="Glycosyl transferase CAP10 domain-containing protein" evidence="4">
    <location>
        <begin position="24"/>
        <end position="494"/>
    </location>
</feature>
<gene>
    <name evidence="6" type="ORF">Agub_g5644</name>
</gene>
<feature type="region of interest" description="Disordered" evidence="3">
    <location>
        <begin position="27"/>
        <end position="53"/>
    </location>
</feature>
<feature type="domain" description="Glycosyl transferase CAP10" evidence="5">
    <location>
        <begin position="153"/>
        <end position="405"/>
    </location>
</feature>
<evidence type="ECO:0000259" key="5">
    <source>
        <dbReference type="SMART" id="SM00672"/>
    </source>
</evidence>
<dbReference type="Proteomes" id="UP001054857">
    <property type="component" value="Unassembled WGS sequence"/>
</dbReference>
<name>A0AAD3DM69_9CHLO</name>
<evidence type="ECO:0000256" key="3">
    <source>
        <dbReference type="SAM" id="MobiDB-lite"/>
    </source>
</evidence>
<evidence type="ECO:0000256" key="1">
    <source>
        <dbReference type="ARBA" id="ARBA00010118"/>
    </source>
</evidence>
<keyword evidence="7" id="KW-1185">Reference proteome</keyword>
<accession>A0AAD3DM69</accession>
<keyword evidence="4" id="KW-0732">Signal</keyword>
<evidence type="ECO:0000313" key="7">
    <source>
        <dbReference type="Proteomes" id="UP001054857"/>
    </source>
</evidence>
<organism evidence="6 7">
    <name type="scientific">Astrephomene gubernaculifera</name>
    <dbReference type="NCBI Taxonomy" id="47775"/>
    <lineage>
        <taxon>Eukaryota</taxon>
        <taxon>Viridiplantae</taxon>
        <taxon>Chlorophyta</taxon>
        <taxon>core chlorophytes</taxon>
        <taxon>Chlorophyceae</taxon>
        <taxon>CS clade</taxon>
        <taxon>Chlamydomonadales</taxon>
        <taxon>Astrephomenaceae</taxon>
        <taxon>Astrephomene</taxon>
    </lineage>
</organism>
<evidence type="ECO:0000313" key="6">
    <source>
        <dbReference type="EMBL" id="GFR44411.1"/>
    </source>
</evidence>
<dbReference type="InterPro" id="IPR006598">
    <property type="entry name" value="CAP10"/>
</dbReference>
<keyword evidence="2" id="KW-0808">Transferase</keyword>
<comment type="caution">
    <text evidence="6">The sequence shown here is derived from an EMBL/GenBank/DDBJ whole genome shotgun (WGS) entry which is preliminary data.</text>
</comment>
<feature type="signal peptide" evidence="4">
    <location>
        <begin position="1"/>
        <end position="23"/>
    </location>
</feature>
<protein>
    <recommendedName>
        <fullName evidence="5">Glycosyl transferase CAP10 domain-containing protein</fullName>
    </recommendedName>
</protein>
<dbReference type="PANTHER" id="PTHR12203:SF35">
    <property type="entry name" value="PROTEIN O-GLUCOSYLTRANSFERASE 1"/>
    <property type="match status" value="1"/>
</dbReference>
<dbReference type="SMART" id="SM00672">
    <property type="entry name" value="CAP10"/>
    <property type="match status" value="1"/>
</dbReference>
<reference evidence="6 7" key="1">
    <citation type="journal article" date="2021" name="Sci. Rep.">
        <title>Genome sequencing of the multicellular alga Astrephomene provides insights into convergent evolution of germ-soma differentiation.</title>
        <authorList>
            <person name="Yamashita S."/>
            <person name="Yamamoto K."/>
            <person name="Matsuzaki R."/>
            <person name="Suzuki S."/>
            <person name="Yamaguchi H."/>
            <person name="Hirooka S."/>
            <person name="Minakuchi Y."/>
            <person name="Miyagishima S."/>
            <person name="Kawachi M."/>
            <person name="Toyoda A."/>
            <person name="Nozaki H."/>
        </authorList>
    </citation>
    <scope>NUCLEOTIDE SEQUENCE [LARGE SCALE GENOMIC DNA]</scope>
    <source>
        <strain evidence="6 7">NIES-4017</strain>
    </source>
</reference>
<dbReference type="GO" id="GO:0016740">
    <property type="term" value="F:transferase activity"/>
    <property type="evidence" value="ECO:0007669"/>
    <property type="project" value="UniProtKB-KW"/>
</dbReference>
<dbReference type="Pfam" id="PF05686">
    <property type="entry name" value="Glyco_transf_90"/>
    <property type="match status" value="1"/>
</dbReference>
<proteinExistence type="inferred from homology"/>
<dbReference type="InterPro" id="IPR051091">
    <property type="entry name" value="O-Glucosyltr/Glycosyltrsf_90"/>
</dbReference>
<dbReference type="PANTHER" id="PTHR12203">
    <property type="entry name" value="KDEL LYS-ASP-GLU-LEU CONTAINING - RELATED"/>
    <property type="match status" value="1"/>
</dbReference>
<comment type="similarity">
    <text evidence="1">Belongs to the glycosyltransferase 90 family.</text>
</comment>
<evidence type="ECO:0000256" key="4">
    <source>
        <dbReference type="SAM" id="SignalP"/>
    </source>
</evidence>
<dbReference type="AlphaFoldDB" id="A0AAD3DM69"/>
<sequence>MGKPWTAYYRLALWALLLGAAMAQRQLHRTPNGSHQQPRRQQQQQQQRRHLTAGTPWHGQCERYESLYESGIWEDTVFWQEGGITEGLMGAAIGNMSLNGGVYRRVAMPMLLLKGQLYLPAEVYLNQTWHWYGRNFLTWIHALKRITERWGASVPDVEILIAADDDPTQDAADPNLWKQGPLWPIMKQCKSSQSADITIPIWHLYNMHPNTKLFSQIDRLNRETPWETKLQRAYGAGQTYHRTMPLTANNRTFEGNISWPDNAMLREKFAQYLKEELRHPDIVYEEFSPIETWGKNKMVIHIDGITCSSRVWQLLALGSVVLREQSNYYAFYDKLLHKFVHFVPFWQHRPREVLWAYNWVTENDEAARRIAARGQAFVRDALTMDALECYWLMLLRQLADLQRYDPGSANAVRKVKTAASSAAGGGVPQAANSSTTTTTAGPAAGSGGYYYVPVDEWLATQDAARMHNWVEGYCVNFGKAQELLPPTRLYNGNA</sequence>
<evidence type="ECO:0000256" key="2">
    <source>
        <dbReference type="ARBA" id="ARBA00022679"/>
    </source>
</evidence>
<dbReference type="EMBL" id="BMAR01000007">
    <property type="protein sequence ID" value="GFR44411.1"/>
    <property type="molecule type" value="Genomic_DNA"/>
</dbReference>